<keyword evidence="1" id="KW-0614">Plasmid</keyword>
<accession>A0ABY8EHN0</accession>
<keyword evidence="2" id="KW-1185">Reference proteome</keyword>
<sequence length="369" mass="41008">MTIPDTQRIGVFSESTVSKEVMGFPGTCLPIGIVATVNQTVYTESTTKAHAIQIKEDAYTLFGKDSEMSKLVEIETLSGVNKLVCVPVLKTENKEISVEEYKEALNVLYNEEAVKIVITDTTKADVHLEIRNHCDKASKNRKERRSHLGVEKDLNVSSTVALATPINNGGVTLWGSIPLSTDGTTNDNSIYLAAACAAQDALELDPAMPIHNIELPRDLFGGLYNKLDDTDLEALYSGGISACRSINGKIHIDRWVSTYTKDDTVSPLVADDKFQEGTVMKVKQHIDEGLRNRLSTLHPRVKASPKAMGEVKSDAFTWLKGQEEKEIIENPNVYKIERQPDKRSRFHVYYNYEIVLPLNTIFLHGKALV</sequence>
<dbReference type="Proteomes" id="UP001222800">
    <property type="component" value="Plasmid unnamed1"/>
</dbReference>
<gene>
    <name evidence="1" type="ORF">P4S50_19965</name>
</gene>
<protein>
    <submittedName>
        <fullName evidence="1">Uncharacterized protein</fullName>
    </submittedName>
</protein>
<organism evidence="1 2">
    <name type="scientific">Tepidibacter hydrothermalis</name>
    <dbReference type="NCBI Taxonomy" id="3036126"/>
    <lineage>
        <taxon>Bacteria</taxon>
        <taxon>Bacillati</taxon>
        <taxon>Bacillota</taxon>
        <taxon>Clostridia</taxon>
        <taxon>Peptostreptococcales</taxon>
        <taxon>Peptostreptococcaceae</taxon>
        <taxon>Tepidibacter</taxon>
    </lineage>
</organism>
<proteinExistence type="predicted"/>
<reference evidence="1 2" key="1">
    <citation type="submission" date="2023-03" db="EMBL/GenBank/DDBJ databases">
        <title>Complete genome sequence of Tepidibacter sp. SWIR-1, isolated from a deep-sea hydrothermal vent.</title>
        <authorList>
            <person name="Li X."/>
        </authorList>
    </citation>
    <scope>NUCLEOTIDE SEQUENCE [LARGE SCALE GENOMIC DNA]</scope>
    <source>
        <strain evidence="1 2">SWIR-1</strain>
        <plasmid evidence="1 2">unnamed1</plasmid>
    </source>
</reference>
<name>A0ABY8EHN0_9FIRM</name>
<geneLocation type="plasmid" evidence="1 2">
    <name>unnamed1</name>
</geneLocation>
<dbReference type="RefSeq" id="WP_277734863.1">
    <property type="nucleotide sequence ID" value="NZ_CP120734.1"/>
</dbReference>
<evidence type="ECO:0000313" key="1">
    <source>
        <dbReference type="EMBL" id="WFD12458.1"/>
    </source>
</evidence>
<evidence type="ECO:0000313" key="2">
    <source>
        <dbReference type="Proteomes" id="UP001222800"/>
    </source>
</evidence>
<dbReference type="EMBL" id="CP120734">
    <property type="protein sequence ID" value="WFD12458.1"/>
    <property type="molecule type" value="Genomic_DNA"/>
</dbReference>